<dbReference type="InterPro" id="IPR039657">
    <property type="entry name" value="Dimethylallyltransferase"/>
</dbReference>
<keyword evidence="15" id="KW-1185">Reference proteome</keyword>
<evidence type="ECO:0000256" key="4">
    <source>
        <dbReference type="ARBA" id="ARBA00022679"/>
    </source>
</evidence>
<dbReference type="Gene3D" id="3.40.50.300">
    <property type="entry name" value="P-loop containing nucleotide triphosphate hydrolases"/>
    <property type="match status" value="1"/>
</dbReference>
<dbReference type="HAMAP" id="MF_00185">
    <property type="entry name" value="IPP_trans"/>
    <property type="match status" value="1"/>
</dbReference>
<keyword evidence="5 10" id="KW-0819">tRNA processing</keyword>
<comment type="caution">
    <text evidence="10">Lacks conserved residue(s) required for the propagation of feature annotation.</text>
</comment>
<dbReference type="Proteomes" id="UP000199448">
    <property type="component" value="Unassembled WGS sequence"/>
</dbReference>
<evidence type="ECO:0000256" key="1">
    <source>
        <dbReference type="ARBA" id="ARBA00001946"/>
    </source>
</evidence>
<dbReference type="OrthoDB" id="9776390at2"/>
<keyword evidence="4 10" id="KW-0808">Transferase</keyword>
<keyword evidence="7 10" id="KW-0067">ATP-binding</keyword>
<dbReference type="STRING" id="390640.SAMN04488034_10295"/>
<evidence type="ECO:0000313" key="15">
    <source>
        <dbReference type="Proteomes" id="UP000199448"/>
    </source>
</evidence>
<evidence type="ECO:0000256" key="12">
    <source>
        <dbReference type="RuleBase" id="RU003784"/>
    </source>
</evidence>
<dbReference type="AlphaFoldDB" id="A0A1H5L3S9"/>
<feature type="binding site" evidence="10">
    <location>
        <begin position="11"/>
        <end position="18"/>
    </location>
    <ligand>
        <name>ATP</name>
        <dbReference type="ChEBI" id="CHEBI:30616"/>
    </ligand>
</feature>
<feature type="site" description="Interaction with substrate tRNA" evidence="10">
    <location>
        <position position="124"/>
    </location>
</feature>
<comment type="cofactor">
    <cofactor evidence="1 10">
        <name>Mg(2+)</name>
        <dbReference type="ChEBI" id="CHEBI:18420"/>
    </cofactor>
</comment>
<evidence type="ECO:0000256" key="10">
    <source>
        <dbReference type="HAMAP-Rule" id="MF_00185"/>
    </source>
</evidence>
<evidence type="ECO:0000256" key="5">
    <source>
        <dbReference type="ARBA" id="ARBA00022694"/>
    </source>
</evidence>
<dbReference type="SUPFAM" id="SSF52540">
    <property type="entry name" value="P-loop containing nucleoside triphosphate hydrolases"/>
    <property type="match status" value="2"/>
</dbReference>
<dbReference type="GO" id="GO:0006400">
    <property type="term" value="P:tRNA modification"/>
    <property type="evidence" value="ECO:0007669"/>
    <property type="project" value="TreeGrafter"/>
</dbReference>
<feature type="site" description="Interaction with substrate tRNA" evidence="10">
    <location>
        <position position="102"/>
    </location>
</feature>
<evidence type="ECO:0000256" key="2">
    <source>
        <dbReference type="ARBA" id="ARBA00003213"/>
    </source>
</evidence>
<dbReference type="GO" id="GO:0052381">
    <property type="term" value="F:tRNA dimethylallyltransferase activity"/>
    <property type="evidence" value="ECO:0007669"/>
    <property type="project" value="UniProtKB-UniRule"/>
</dbReference>
<dbReference type="InterPro" id="IPR027417">
    <property type="entry name" value="P-loop_NTPase"/>
</dbReference>
<evidence type="ECO:0000256" key="13">
    <source>
        <dbReference type="RuleBase" id="RU003785"/>
    </source>
</evidence>
<evidence type="ECO:0000256" key="11">
    <source>
        <dbReference type="RuleBase" id="RU003783"/>
    </source>
</evidence>
<accession>A0A1H5L3S9</accession>
<evidence type="ECO:0000256" key="8">
    <source>
        <dbReference type="ARBA" id="ARBA00022842"/>
    </source>
</evidence>
<proteinExistence type="inferred from homology"/>
<comment type="catalytic activity">
    <reaction evidence="9 10 11">
        <text>adenosine(37) in tRNA + dimethylallyl diphosphate = N(6)-dimethylallyladenosine(37) in tRNA + diphosphate</text>
        <dbReference type="Rhea" id="RHEA:26482"/>
        <dbReference type="Rhea" id="RHEA-COMP:10162"/>
        <dbReference type="Rhea" id="RHEA-COMP:10375"/>
        <dbReference type="ChEBI" id="CHEBI:33019"/>
        <dbReference type="ChEBI" id="CHEBI:57623"/>
        <dbReference type="ChEBI" id="CHEBI:74411"/>
        <dbReference type="ChEBI" id="CHEBI:74415"/>
        <dbReference type="EC" id="2.5.1.75"/>
    </reaction>
</comment>
<name>A0A1H5L3S9_9FLAO</name>
<comment type="similarity">
    <text evidence="3 10 13">Belongs to the IPP transferase family.</text>
</comment>
<comment type="subunit">
    <text evidence="10">Monomer.</text>
</comment>
<feature type="binding site" evidence="10">
    <location>
        <begin position="13"/>
        <end position="18"/>
    </location>
    <ligand>
        <name>substrate</name>
    </ligand>
</feature>
<feature type="region of interest" description="Interaction with substrate tRNA" evidence="10">
    <location>
        <begin position="36"/>
        <end position="39"/>
    </location>
</feature>
<evidence type="ECO:0000256" key="6">
    <source>
        <dbReference type="ARBA" id="ARBA00022741"/>
    </source>
</evidence>
<dbReference type="GO" id="GO:0005524">
    <property type="term" value="F:ATP binding"/>
    <property type="evidence" value="ECO:0007669"/>
    <property type="project" value="UniProtKB-UniRule"/>
</dbReference>
<dbReference type="Gene3D" id="1.10.20.140">
    <property type="match status" value="1"/>
</dbReference>
<dbReference type="EC" id="2.5.1.75" evidence="10"/>
<keyword evidence="6 10" id="KW-0547">Nucleotide-binding</keyword>
<evidence type="ECO:0000313" key="14">
    <source>
        <dbReference type="EMBL" id="SEE70971.1"/>
    </source>
</evidence>
<dbReference type="EMBL" id="FNUG01000002">
    <property type="protein sequence ID" value="SEE70971.1"/>
    <property type="molecule type" value="Genomic_DNA"/>
</dbReference>
<gene>
    <name evidence="10" type="primary">miaA</name>
    <name evidence="14" type="ORF">SAMN04488034_10295</name>
</gene>
<dbReference type="InterPro" id="IPR018022">
    <property type="entry name" value="IPT"/>
</dbReference>
<dbReference type="NCBIfam" id="TIGR00174">
    <property type="entry name" value="miaA"/>
    <property type="match status" value="1"/>
</dbReference>
<sequence>MNKKYLIVVVGPTAIGKTSLSLSLARSFSTEIISADSRQFFREMNIGTAAPTPAELSEANHHFIHHRSITEEYSVGDFERDALEKLEELFQTHREVVMVGGSGLYVDAVTKGLDHFPEVDPQIRKDLNTQLKEVGIESLQEQLKKLDPDYYSEADIQNPHRLIRALEICIGTGKPYSAFRKNTTAKRFFEPVYIGLTADREIVYDRINRRVDLMMEEGLLEEAKRLFEQRDLNALNTVGYKEIFRYLDGEWSLEKAVEEIKKNTRRFAKRQFTWFKKNKEINWFEYTTPHEEIVAFLKEKIKD</sequence>
<evidence type="ECO:0000256" key="3">
    <source>
        <dbReference type="ARBA" id="ARBA00005842"/>
    </source>
</evidence>
<evidence type="ECO:0000256" key="9">
    <source>
        <dbReference type="ARBA" id="ARBA00049563"/>
    </source>
</evidence>
<dbReference type="PANTHER" id="PTHR11088:SF60">
    <property type="entry name" value="TRNA DIMETHYLALLYLTRANSFERASE"/>
    <property type="match status" value="1"/>
</dbReference>
<comment type="function">
    <text evidence="2 10 12">Catalyzes the transfer of a dimethylallyl group onto the adenine at position 37 in tRNAs that read codons beginning with uridine, leading to the formation of N6-(dimethylallyl)adenosine (i(6)A).</text>
</comment>
<organism evidence="14 15">
    <name type="scientific">Salinimicrobium catena</name>
    <dbReference type="NCBI Taxonomy" id="390640"/>
    <lineage>
        <taxon>Bacteria</taxon>
        <taxon>Pseudomonadati</taxon>
        <taxon>Bacteroidota</taxon>
        <taxon>Flavobacteriia</taxon>
        <taxon>Flavobacteriales</taxon>
        <taxon>Flavobacteriaceae</taxon>
        <taxon>Salinimicrobium</taxon>
    </lineage>
</organism>
<evidence type="ECO:0000256" key="7">
    <source>
        <dbReference type="ARBA" id="ARBA00022840"/>
    </source>
</evidence>
<dbReference type="PANTHER" id="PTHR11088">
    <property type="entry name" value="TRNA DIMETHYLALLYLTRANSFERASE"/>
    <property type="match status" value="1"/>
</dbReference>
<dbReference type="Pfam" id="PF01715">
    <property type="entry name" value="IPPT"/>
    <property type="match status" value="1"/>
</dbReference>
<protein>
    <recommendedName>
        <fullName evidence="10">tRNA dimethylallyltransferase</fullName>
        <ecNumber evidence="10">2.5.1.75</ecNumber>
    </recommendedName>
    <alternativeName>
        <fullName evidence="10">Dimethylallyl diphosphate:tRNA dimethylallyltransferase</fullName>
        <shortName evidence="10">DMAPP:tRNA dimethylallyltransferase</shortName>
        <shortName evidence="10">DMATase</shortName>
    </alternativeName>
    <alternativeName>
        <fullName evidence="10">Isopentenyl-diphosphate:tRNA isopentenyltransferase</fullName>
        <shortName evidence="10">IPP transferase</shortName>
        <shortName evidence="10">IPPT</shortName>
        <shortName evidence="10">IPTase</shortName>
    </alternativeName>
</protein>
<keyword evidence="8 10" id="KW-0460">Magnesium</keyword>
<dbReference type="RefSeq" id="WP_093112441.1">
    <property type="nucleotide sequence ID" value="NZ_FNGG01000002.1"/>
</dbReference>
<reference evidence="14 15" key="1">
    <citation type="submission" date="2016-10" db="EMBL/GenBank/DDBJ databases">
        <authorList>
            <person name="de Groot N.N."/>
        </authorList>
    </citation>
    <scope>NUCLEOTIDE SEQUENCE [LARGE SCALE GENOMIC DNA]</scope>
    <source>
        <strain evidence="14 15">DSM 23553</strain>
    </source>
</reference>